<keyword evidence="2" id="KW-1185">Reference proteome</keyword>
<proteinExistence type="predicted"/>
<accession>A0A7Y6UQ53</accession>
<evidence type="ECO:0000313" key="1">
    <source>
        <dbReference type="EMBL" id="NVD41942.1"/>
    </source>
</evidence>
<gene>
    <name evidence="1" type="ORF">HT585_24035</name>
</gene>
<evidence type="ECO:0000313" key="2">
    <source>
        <dbReference type="Proteomes" id="UP000520198"/>
    </source>
</evidence>
<dbReference type="Proteomes" id="UP000520198">
    <property type="component" value="Unassembled WGS sequence"/>
</dbReference>
<dbReference type="Pfam" id="PF14384">
    <property type="entry name" value="BrnA_antitoxin"/>
    <property type="match status" value="1"/>
</dbReference>
<name>A0A7Y6UQ53_9HYPH</name>
<dbReference type="InterPro" id="IPR025528">
    <property type="entry name" value="BrnA_antitoxin"/>
</dbReference>
<dbReference type="EMBL" id="JABWDU010000007">
    <property type="protein sequence ID" value="NVD41942.1"/>
    <property type="molecule type" value="Genomic_DNA"/>
</dbReference>
<dbReference type="AlphaFoldDB" id="A0A7Y6UQ53"/>
<comment type="caution">
    <text evidence="1">The sequence shown here is derived from an EMBL/GenBank/DDBJ whole genome shotgun (WGS) entry which is preliminary data.</text>
</comment>
<organism evidence="1 2">
    <name type="scientific">Ensifer oleiphilus</name>
    <dbReference type="NCBI Taxonomy" id="2742698"/>
    <lineage>
        <taxon>Bacteria</taxon>
        <taxon>Pseudomonadati</taxon>
        <taxon>Pseudomonadota</taxon>
        <taxon>Alphaproteobacteria</taxon>
        <taxon>Hyphomicrobiales</taxon>
        <taxon>Rhizobiaceae</taxon>
        <taxon>Sinorhizobium/Ensifer group</taxon>
        <taxon>Ensifer</taxon>
    </lineage>
</organism>
<dbReference type="RefSeq" id="WP_176355312.1">
    <property type="nucleotide sequence ID" value="NZ_JABWDU010000007.1"/>
</dbReference>
<sequence length="75" mass="8298">MANAVYTRATGDLVQQVLERPRALKKKAPHSDGSTTKLTLSVDREVVDWFKASGADWRARMQEALRNATDLGKAV</sequence>
<reference evidence="1 2" key="1">
    <citation type="submission" date="2020-06" db="EMBL/GenBank/DDBJ databases">
        <authorList>
            <person name="Grouzdev D.S."/>
        </authorList>
    </citation>
    <scope>NUCLEOTIDE SEQUENCE [LARGE SCALE GENOMIC DNA]</scope>
    <source>
        <strain evidence="1 2">HO-A22</strain>
    </source>
</reference>
<protein>
    <submittedName>
        <fullName evidence="1">BrnA antitoxin family protein</fullName>
    </submittedName>
</protein>